<reference evidence="2" key="2">
    <citation type="submission" date="2017-02" db="EMBL/GenBank/DDBJ databases">
        <title>Sunflower complete genome.</title>
        <authorList>
            <person name="Langlade N."/>
            <person name="Munos S."/>
        </authorList>
    </citation>
    <scope>NUCLEOTIDE SEQUENCE [LARGE SCALE GENOMIC DNA]</scope>
    <source>
        <tissue evidence="2">Leaves</tissue>
    </source>
</reference>
<name>A0A251UP39_HELAN</name>
<dbReference type="Gramene" id="mRNA:HanXRQr2_Chr05g0206261">
    <property type="protein sequence ID" value="CDS:HanXRQr2_Chr05g0206261.1"/>
    <property type="gene ID" value="HanXRQr2_Chr05g0206261"/>
</dbReference>
<dbReference type="AlphaFoldDB" id="A0A251UP39"/>
<dbReference type="Proteomes" id="UP000215914">
    <property type="component" value="Chromosome 5"/>
</dbReference>
<gene>
    <name evidence="2" type="ORF">HannXRQ_Chr05g0143941</name>
    <name evidence="1" type="ORF">HanXRQr2_Chr05g0206261</name>
</gene>
<proteinExistence type="predicted"/>
<sequence>MRLRHALLRGVDAGLSWFEILHINNISAMGLSLDRVPTLVIFAKRNVHFGSVLCKMRGLNRRECRSFICVLCTGTSTVEFISSWCRIHGLFVFGAADVLSIHLKPHNFIRSYDQVFEGYK</sequence>
<protein>
    <submittedName>
        <fullName evidence="2">Uncharacterized protein</fullName>
    </submittedName>
</protein>
<organism evidence="2 3">
    <name type="scientific">Helianthus annuus</name>
    <name type="common">Common sunflower</name>
    <dbReference type="NCBI Taxonomy" id="4232"/>
    <lineage>
        <taxon>Eukaryota</taxon>
        <taxon>Viridiplantae</taxon>
        <taxon>Streptophyta</taxon>
        <taxon>Embryophyta</taxon>
        <taxon>Tracheophyta</taxon>
        <taxon>Spermatophyta</taxon>
        <taxon>Magnoliopsida</taxon>
        <taxon>eudicotyledons</taxon>
        <taxon>Gunneridae</taxon>
        <taxon>Pentapetalae</taxon>
        <taxon>asterids</taxon>
        <taxon>campanulids</taxon>
        <taxon>Asterales</taxon>
        <taxon>Asteraceae</taxon>
        <taxon>Asteroideae</taxon>
        <taxon>Heliantheae alliance</taxon>
        <taxon>Heliantheae</taxon>
        <taxon>Helianthus</taxon>
    </lineage>
</organism>
<evidence type="ECO:0000313" key="1">
    <source>
        <dbReference type="EMBL" id="KAF5805194.1"/>
    </source>
</evidence>
<dbReference type="InParanoid" id="A0A251UP39"/>
<reference evidence="1" key="3">
    <citation type="submission" date="2020-06" db="EMBL/GenBank/DDBJ databases">
        <title>Helianthus annuus Genome sequencing and assembly Release 2.</title>
        <authorList>
            <person name="Gouzy J."/>
            <person name="Langlade N."/>
            <person name="Munos S."/>
        </authorList>
    </citation>
    <scope>NUCLEOTIDE SEQUENCE</scope>
    <source>
        <tissue evidence="1">Leaves</tissue>
    </source>
</reference>
<accession>A0A251UP39</accession>
<evidence type="ECO:0000313" key="2">
    <source>
        <dbReference type="EMBL" id="OTG25098.1"/>
    </source>
</evidence>
<dbReference type="EMBL" id="MNCJ02000320">
    <property type="protein sequence ID" value="KAF5805194.1"/>
    <property type="molecule type" value="Genomic_DNA"/>
</dbReference>
<keyword evidence="3" id="KW-1185">Reference proteome</keyword>
<dbReference type="EMBL" id="CM007894">
    <property type="protein sequence ID" value="OTG25098.1"/>
    <property type="molecule type" value="Genomic_DNA"/>
</dbReference>
<evidence type="ECO:0000313" key="3">
    <source>
        <dbReference type="Proteomes" id="UP000215914"/>
    </source>
</evidence>
<reference evidence="1 3" key="1">
    <citation type="journal article" date="2017" name="Nature">
        <title>The sunflower genome provides insights into oil metabolism, flowering and Asterid evolution.</title>
        <authorList>
            <person name="Badouin H."/>
            <person name="Gouzy J."/>
            <person name="Grassa C.J."/>
            <person name="Murat F."/>
            <person name="Staton S.E."/>
            <person name="Cottret L."/>
            <person name="Lelandais-Briere C."/>
            <person name="Owens G.L."/>
            <person name="Carrere S."/>
            <person name="Mayjonade B."/>
            <person name="Legrand L."/>
            <person name="Gill N."/>
            <person name="Kane N.C."/>
            <person name="Bowers J.E."/>
            <person name="Hubner S."/>
            <person name="Bellec A."/>
            <person name="Berard A."/>
            <person name="Berges H."/>
            <person name="Blanchet N."/>
            <person name="Boniface M.C."/>
            <person name="Brunel D."/>
            <person name="Catrice O."/>
            <person name="Chaidir N."/>
            <person name="Claudel C."/>
            <person name="Donnadieu C."/>
            <person name="Faraut T."/>
            <person name="Fievet G."/>
            <person name="Helmstetter N."/>
            <person name="King M."/>
            <person name="Knapp S.J."/>
            <person name="Lai Z."/>
            <person name="Le Paslier M.C."/>
            <person name="Lippi Y."/>
            <person name="Lorenzon L."/>
            <person name="Mandel J.R."/>
            <person name="Marage G."/>
            <person name="Marchand G."/>
            <person name="Marquand E."/>
            <person name="Bret-Mestries E."/>
            <person name="Morien E."/>
            <person name="Nambeesan S."/>
            <person name="Nguyen T."/>
            <person name="Pegot-Espagnet P."/>
            <person name="Pouilly N."/>
            <person name="Raftis F."/>
            <person name="Sallet E."/>
            <person name="Schiex T."/>
            <person name="Thomas J."/>
            <person name="Vandecasteele C."/>
            <person name="Vares D."/>
            <person name="Vear F."/>
            <person name="Vautrin S."/>
            <person name="Crespi M."/>
            <person name="Mangin B."/>
            <person name="Burke J.M."/>
            <person name="Salse J."/>
            <person name="Munos S."/>
            <person name="Vincourt P."/>
            <person name="Rieseberg L.H."/>
            <person name="Langlade N.B."/>
        </authorList>
    </citation>
    <scope>NUCLEOTIDE SEQUENCE [LARGE SCALE GENOMIC DNA]</scope>
    <source>
        <strain evidence="3">cv. SF193</strain>
        <tissue evidence="1">Leaves</tissue>
    </source>
</reference>